<organism evidence="3 4">
    <name type="scientific">Nonomuraea indica</name>
    <dbReference type="NCBI Taxonomy" id="1581193"/>
    <lineage>
        <taxon>Bacteria</taxon>
        <taxon>Bacillati</taxon>
        <taxon>Actinomycetota</taxon>
        <taxon>Actinomycetes</taxon>
        <taxon>Streptosporangiales</taxon>
        <taxon>Streptosporangiaceae</taxon>
        <taxon>Nonomuraea</taxon>
    </lineage>
</organism>
<name>A0ABW8A533_9ACTN</name>
<comment type="caution">
    <text evidence="3">The sequence shown here is derived from an EMBL/GenBank/DDBJ whole genome shotgun (WGS) entry which is preliminary data.</text>
</comment>
<feature type="domain" description="DUF7824" evidence="2">
    <location>
        <begin position="518"/>
        <end position="699"/>
    </location>
</feature>
<evidence type="ECO:0000259" key="2">
    <source>
        <dbReference type="Pfam" id="PF25148"/>
    </source>
</evidence>
<accession>A0ABW8A533</accession>
<protein>
    <recommendedName>
        <fullName evidence="2">DUF7824 domain-containing protein</fullName>
    </recommendedName>
</protein>
<dbReference type="EMBL" id="JBITMB010000003">
    <property type="protein sequence ID" value="MFI7441523.1"/>
    <property type="molecule type" value="Genomic_DNA"/>
</dbReference>
<proteinExistence type="predicted"/>
<feature type="compositionally biased region" description="Low complexity" evidence="1">
    <location>
        <begin position="329"/>
        <end position="358"/>
    </location>
</feature>
<dbReference type="Pfam" id="PF25148">
    <property type="entry name" value="DUF7824"/>
    <property type="match status" value="1"/>
</dbReference>
<evidence type="ECO:0000313" key="3">
    <source>
        <dbReference type="EMBL" id="MFI7441523.1"/>
    </source>
</evidence>
<evidence type="ECO:0000313" key="4">
    <source>
        <dbReference type="Proteomes" id="UP001612928"/>
    </source>
</evidence>
<keyword evidence="4" id="KW-1185">Reference proteome</keyword>
<dbReference type="RefSeq" id="WP_397021413.1">
    <property type="nucleotide sequence ID" value="NZ_JBITMB010000003.1"/>
</dbReference>
<sequence>MNPWREVLGRIEAGDNAGLVEFVDGLGDVGRRAVAAQLPGHLAERLARGWQERWELRDRAAGYRLAGAACLSGAAQVAAWLNRRELRDVAGRTDAERILRLLRRRPEDWRRDLAVRLVERLRLPRGRAAWRWTGGLPGWHLAAGLVLQTGVEPPANDAFTAGWVLRMAAEREVPRPDDPLLDLMVARLFQAAGVAAGLTWSQARNSGNDIVTTLVTMSGDGRLKRQDLLDGCLARFLSGAPADELAPFVAMWRQLAPEAAEIPVLELARLLPSAPPVFAQLALDELRRADQAGLLDGELFGEAVQALAYRPERKHVTAALKWIADTVPSGRLRTRPTTPTDGPPTSTSTATGPATPGLEMSAAVVSGPATSGPVTSGRVPPGAVTSGAAASRVRAGGALIALATAFSHEAPAVRDRAVRLALKLGARHVPGGEPGPASASGPEQAAEQTAGETGAPGTAPDDLLTQGWDAVREAATALPDDLRVRVAAVFGEVAPPDDEPSAGAPVPVARPLPALLPPIETPHELADELSRLSRPEDPAVFERILAALVALTHRDRAAVVEALGPWWRDTWAQPFEPRHYAYAGELDRNPGPLLQRCALAVVSPADSRALTALLDDGMPSHFPYDEPPLQQFIQRRLREVISLFERGGTVPVLLATPTTPTGHVDPETLLARLELLEGAEPLPADLDQALLRLPRLTAAAPLPPGAPAEDTWPVAPTAQPGTAAETDASAVQPGAAVEIDASAVQPGAAAGTDAPVASVRLLPWVSTLAGRADAIGTEAGRRLAGWLRAGGLPDPVVRCTLRPAPAVYGETSWVRPVRTGDRRRGSR</sequence>
<dbReference type="Proteomes" id="UP001612928">
    <property type="component" value="Unassembled WGS sequence"/>
</dbReference>
<reference evidence="3 4" key="1">
    <citation type="submission" date="2024-10" db="EMBL/GenBank/DDBJ databases">
        <title>The Natural Products Discovery Center: Release of the First 8490 Sequenced Strains for Exploring Actinobacteria Biosynthetic Diversity.</title>
        <authorList>
            <person name="Kalkreuter E."/>
            <person name="Kautsar S.A."/>
            <person name="Yang D."/>
            <person name="Bader C.D."/>
            <person name="Teijaro C.N."/>
            <person name="Fluegel L."/>
            <person name="Davis C.M."/>
            <person name="Simpson J.R."/>
            <person name="Lauterbach L."/>
            <person name="Steele A.D."/>
            <person name="Gui C."/>
            <person name="Meng S."/>
            <person name="Li G."/>
            <person name="Viehrig K."/>
            <person name="Ye F."/>
            <person name="Su P."/>
            <person name="Kiefer A.F."/>
            <person name="Nichols A."/>
            <person name="Cepeda A.J."/>
            <person name="Yan W."/>
            <person name="Fan B."/>
            <person name="Jiang Y."/>
            <person name="Adhikari A."/>
            <person name="Zheng C.-J."/>
            <person name="Schuster L."/>
            <person name="Cowan T.M."/>
            <person name="Smanski M.J."/>
            <person name="Chevrette M.G."/>
            <person name="De Carvalho L.P.S."/>
            <person name="Shen B."/>
        </authorList>
    </citation>
    <scope>NUCLEOTIDE SEQUENCE [LARGE SCALE GENOMIC DNA]</scope>
    <source>
        <strain evidence="3 4">NPDC049503</strain>
    </source>
</reference>
<evidence type="ECO:0000256" key="1">
    <source>
        <dbReference type="SAM" id="MobiDB-lite"/>
    </source>
</evidence>
<dbReference type="InterPro" id="IPR056726">
    <property type="entry name" value="DUF7824"/>
</dbReference>
<feature type="region of interest" description="Disordered" evidence="1">
    <location>
        <begin position="701"/>
        <end position="732"/>
    </location>
</feature>
<gene>
    <name evidence="3" type="ORF">ACIBP5_16315</name>
</gene>
<feature type="region of interest" description="Disordered" evidence="1">
    <location>
        <begin position="329"/>
        <end position="385"/>
    </location>
</feature>
<feature type="region of interest" description="Disordered" evidence="1">
    <location>
        <begin position="428"/>
        <end position="463"/>
    </location>
</feature>